<evidence type="ECO:0000256" key="4">
    <source>
        <dbReference type="ARBA" id="ARBA00022475"/>
    </source>
</evidence>
<dbReference type="STRING" id="1246626.BleG1_1434"/>
<evidence type="ECO:0000256" key="2">
    <source>
        <dbReference type="ARBA" id="ARBA00006228"/>
    </source>
</evidence>
<dbReference type="PANTHER" id="PTHR34584:SF1">
    <property type="entry name" value="NA(+)_H(+) ANTIPORTER SUBUNIT E1"/>
    <property type="match status" value="1"/>
</dbReference>
<accession>A0A060LUX2</accession>
<evidence type="ECO:0000313" key="10">
    <source>
        <dbReference type="Proteomes" id="UP000027142"/>
    </source>
</evidence>
<keyword evidence="10" id="KW-1185">Reference proteome</keyword>
<feature type="transmembrane region" description="Helical" evidence="8">
    <location>
        <begin position="54"/>
        <end position="76"/>
    </location>
</feature>
<comment type="subcellular location">
    <subcellularLocation>
        <location evidence="1">Cell membrane</location>
        <topology evidence="1">Multi-pass membrane protein</topology>
    </subcellularLocation>
</comment>
<dbReference type="OrthoDB" id="9800498at2"/>
<organism evidence="9 10">
    <name type="scientific">Shouchella lehensis G1</name>
    <dbReference type="NCBI Taxonomy" id="1246626"/>
    <lineage>
        <taxon>Bacteria</taxon>
        <taxon>Bacillati</taxon>
        <taxon>Bacillota</taxon>
        <taxon>Bacilli</taxon>
        <taxon>Bacillales</taxon>
        <taxon>Bacillaceae</taxon>
        <taxon>Shouchella</taxon>
    </lineage>
</organism>
<evidence type="ECO:0000256" key="6">
    <source>
        <dbReference type="ARBA" id="ARBA00022989"/>
    </source>
</evidence>
<dbReference type="EMBL" id="CP003923">
    <property type="protein sequence ID" value="AIC94017.1"/>
    <property type="molecule type" value="Genomic_DNA"/>
</dbReference>
<dbReference type="PANTHER" id="PTHR34584">
    <property type="entry name" value="NA(+)/H(+) ANTIPORTER SUBUNIT E1"/>
    <property type="match status" value="1"/>
</dbReference>
<proteinExistence type="inferred from homology"/>
<dbReference type="AlphaFoldDB" id="A0A060LUX2"/>
<dbReference type="InterPro" id="IPR002758">
    <property type="entry name" value="Cation_antiport_E"/>
</dbReference>
<keyword evidence="5 8" id="KW-0812">Transmembrane</keyword>
<evidence type="ECO:0000256" key="1">
    <source>
        <dbReference type="ARBA" id="ARBA00004651"/>
    </source>
</evidence>
<reference evidence="9 10" key="1">
    <citation type="journal article" date="2014" name="Gene">
        <title>A comparative genomic analysis of the alkalitolerant soil bacterium Bacillus lehensis G1.</title>
        <authorList>
            <person name="Noor Y.M."/>
            <person name="Samsulrizal N.H."/>
            <person name="Jema'on N.A."/>
            <person name="Low K.O."/>
            <person name="Ramli A.N."/>
            <person name="Alias N.I."/>
            <person name="Damis S.I."/>
            <person name="Fuzi S.F."/>
            <person name="Isa M.N."/>
            <person name="Murad A.M."/>
            <person name="Raih M.F."/>
            <person name="Bakar F.D."/>
            <person name="Najimudin N."/>
            <person name="Mahadi N.M."/>
            <person name="Illias R.M."/>
        </authorList>
    </citation>
    <scope>NUCLEOTIDE SEQUENCE [LARGE SCALE GENOMIC DNA]</scope>
    <source>
        <strain evidence="9 10">G1</strain>
    </source>
</reference>
<dbReference type="HOGENOM" id="CLU_086615_3_2_9"/>
<dbReference type="Proteomes" id="UP000027142">
    <property type="component" value="Chromosome"/>
</dbReference>
<dbReference type="GO" id="GO:0008324">
    <property type="term" value="F:monoatomic cation transmembrane transporter activity"/>
    <property type="evidence" value="ECO:0007669"/>
    <property type="project" value="InterPro"/>
</dbReference>
<evidence type="ECO:0000256" key="5">
    <source>
        <dbReference type="ARBA" id="ARBA00022692"/>
    </source>
</evidence>
<gene>
    <name evidence="9" type="ORF">BleG1_1434</name>
</gene>
<dbReference type="RefSeq" id="WP_038478795.1">
    <property type="nucleotide sequence ID" value="NZ_CP003923.1"/>
</dbReference>
<dbReference type="KEGG" id="ble:BleG1_1434"/>
<keyword evidence="3" id="KW-0813">Transport</keyword>
<sequence>MAFQLLINIVLAIVWMLFQNSFTLVDFVVGFTIGFFVVLVLIRFKGYEFYFSRVWSLIKLILVFIKELAIANVVVLKIALSPKMDVAPGIVAVPTRLETETEKTMFAVMMTLTPGTLSIEFSLDSNVIFVHALDARNRDEIIDTVQNTFERGILEVTRR</sequence>
<evidence type="ECO:0000256" key="7">
    <source>
        <dbReference type="ARBA" id="ARBA00023136"/>
    </source>
</evidence>
<feature type="transmembrane region" description="Helical" evidence="8">
    <location>
        <begin position="22"/>
        <end position="42"/>
    </location>
</feature>
<dbReference type="eggNOG" id="COG1863">
    <property type="taxonomic scope" value="Bacteria"/>
</dbReference>
<keyword evidence="3" id="KW-0050">Antiport</keyword>
<protein>
    <submittedName>
        <fullName evidence="9">Na(+)/H(+) antiporter subunit</fullName>
    </submittedName>
</protein>
<dbReference type="PIRSF" id="PIRSF019239">
    <property type="entry name" value="MrpE"/>
    <property type="match status" value="1"/>
</dbReference>
<keyword evidence="4" id="KW-1003">Cell membrane</keyword>
<dbReference type="GO" id="GO:0005886">
    <property type="term" value="C:plasma membrane"/>
    <property type="evidence" value="ECO:0007669"/>
    <property type="project" value="UniProtKB-SubCell"/>
</dbReference>
<dbReference type="PATRIC" id="fig|1246626.3.peg.1423"/>
<evidence type="ECO:0000256" key="3">
    <source>
        <dbReference type="ARBA" id="ARBA00022449"/>
    </source>
</evidence>
<comment type="similarity">
    <text evidence="2">Belongs to the CPA3 antiporters (TC 2.A.63) subunit E family.</text>
</comment>
<evidence type="ECO:0000256" key="8">
    <source>
        <dbReference type="SAM" id="Phobius"/>
    </source>
</evidence>
<evidence type="ECO:0000313" key="9">
    <source>
        <dbReference type="EMBL" id="AIC94017.1"/>
    </source>
</evidence>
<name>A0A060LUX2_9BACI</name>
<keyword evidence="6 8" id="KW-1133">Transmembrane helix</keyword>
<dbReference type="GO" id="GO:0015297">
    <property type="term" value="F:antiporter activity"/>
    <property type="evidence" value="ECO:0007669"/>
    <property type="project" value="UniProtKB-KW"/>
</dbReference>
<dbReference type="Pfam" id="PF01899">
    <property type="entry name" value="MNHE"/>
    <property type="match status" value="1"/>
</dbReference>
<keyword evidence="7 8" id="KW-0472">Membrane</keyword>